<comment type="caution">
    <text evidence="6">The sequence shown here is derived from an EMBL/GenBank/DDBJ whole genome shotgun (WGS) entry which is preliminary data.</text>
</comment>
<dbReference type="SUPFAM" id="SSF109709">
    <property type="entry name" value="KorB DNA-binding domain-like"/>
    <property type="match status" value="1"/>
</dbReference>
<evidence type="ECO:0000256" key="3">
    <source>
        <dbReference type="ARBA" id="ARBA00022829"/>
    </source>
</evidence>
<dbReference type="SUPFAM" id="SSF110849">
    <property type="entry name" value="ParB/Sulfiredoxin"/>
    <property type="match status" value="1"/>
</dbReference>
<evidence type="ECO:0000313" key="7">
    <source>
        <dbReference type="Proteomes" id="UP000607645"/>
    </source>
</evidence>
<dbReference type="FunFam" id="1.10.10.2830:FF:000001">
    <property type="entry name" value="Chromosome partitioning protein ParB"/>
    <property type="match status" value="1"/>
</dbReference>
<dbReference type="CDD" id="cd16393">
    <property type="entry name" value="SPO0J_N"/>
    <property type="match status" value="1"/>
</dbReference>
<comment type="subcellular location">
    <subcellularLocation>
        <location evidence="1">Cytoplasm</location>
        <location evidence="1">Nucleoid</location>
    </subcellularLocation>
</comment>
<dbReference type="InterPro" id="IPR036086">
    <property type="entry name" value="ParB/Sulfiredoxin_sf"/>
</dbReference>
<evidence type="ECO:0000256" key="1">
    <source>
        <dbReference type="ARBA" id="ARBA00004453"/>
    </source>
</evidence>
<reference evidence="6" key="1">
    <citation type="submission" date="2020-08" db="EMBL/GenBank/DDBJ databases">
        <title>Genome public.</title>
        <authorList>
            <person name="Liu C."/>
            <person name="Sun Q."/>
        </authorList>
    </citation>
    <scope>NUCLEOTIDE SEQUENCE</scope>
    <source>
        <strain evidence="6">NSJ-52</strain>
    </source>
</reference>
<proteinExistence type="inferred from homology"/>
<evidence type="ECO:0000256" key="4">
    <source>
        <dbReference type="ARBA" id="ARBA00023125"/>
    </source>
</evidence>
<dbReference type="InterPro" id="IPR041468">
    <property type="entry name" value="HTH_ParB/Spo0J"/>
</dbReference>
<dbReference type="PANTHER" id="PTHR33375:SF1">
    <property type="entry name" value="CHROMOSOME-PARTITIONING PROTEIN PARB-RELATED"/>
    <property type="match status" value="1"/>
</dbReference>
<name>A0A8J6MGC0_9FIRM</name>
<dbReference type="PANTHER" id="PTHR33375">
    <property type="entry name" value="CHROMOSOME-PARTITIONING PROTEIN PARB-RELATED"/>
    <property type="match status" value="1"/>
</dbReference>
<dbReference type="GO" id="GO:0007059">
    <property type="term" value="P:chromosome segregation"/>
    <property type="evidence" value="ECO:0007669"/>
    <property type="project" value="UniProtKB-KW"/>
</dbReference>
<dbReference type="InterPro" id="IPR050336">
    <property type="entry name" value="Chromosome_partition/occlusion"/>
</dbReference>
<dbReference type="InterPro" id="IPR001387">
    <property type="entry name" value="Cro/C1-type_HTH"/>
</dbReference>
<keyword evidence="7" id="KW-1185">Reference proteome</keyword>
<dbReference type="GO" id="GO:0009295">
    <property type="term" value="C:nucleoid"/>
    <property type="evidence" value="ECO:0007669"/>
    <property type="project" value="UniProtKB-SubCell"/>
</dbReference>
<dbReference type="FunFam" id="3.90.1530.30:FF:000001">
    <property type="entry name" value="Chromosome partitioning protein ParB"/>
    <property type="match status" value="1"/>
</dbReference>
<organism evidence="6 7">
    <name type="scientific">Lawsonibacter faecis</name>
    <dbReference type="NCBI Taxonomy" id="2763052"/>
    <lineage>
        <taxon>Bacteria</taxon>
        <taxon>Bacillati</taxon>
        <taxon>Bacillota</taxon>
        <taxon>Clostridia</taxon>
        <taxon>Eubacteriales</taxon>
        <taxon>Oscillospiraceae</taxon>
        <taxon>Lawsonibacter</taxon>
    </lineage>
</organism>
<keyword evidence="4" id="KW-0238">DNA-binding</keyword>
<evidence type="ECO:0000313" key="6">
    <source>
        <dbReference type="EMBL" id="MBC5736563.1"/>
    </source>
</evidence>
<dbReference type="Gene3D" id="1.10.10.2830">
    <property type="match status" value="1"/>
</dbReference>
<dbReference type="Pfam" id="PF02195">
    <property type="entry name" value="ParB_N"/>
    <property type="match status" value="1"/>
</dbReference>
<evidence type="ECO:0000256" key="2">
    <source>
        <dbReference type="ARBA" id="ARBA00006295"/>
    </source>
</evidence>
<dbReference type="InterPro" id="IPR004437">
    <property type="entry name" value="ParB/RepB/Spo0J"/>
</dbReference>
<dbReference type="InterPro" id="IPR003115">
    <property type="entry name" value="ParB_N"/>
</dbReference>
<dbReference type="GO" id="GO:0003677">
    <property type="term" value="F:DNA binding"/>
    <property type="evidence" value="ECO:0007669"/>
    <property type="project" value="UniProtKB-KW"/>
</dbReference>
<dbReference type="Proteomes" id="UP000607645">
    <property type="component" value="Unassembled WGS sequence"/>
</dbReference>
<dbReference type="AlphaFoldDB" id="A0A8J6MGC0"/>
<dbReference type="GO" id="GO:0045881">
    <property type="term" value="P:positive regulation of sporulation resulting in formation of a cellular spore"/>
    <property type="evidence" value="ECO:0007669"/>
    <property type="project" value="TreeGrafter"/>
</dbReference>
<dbReference type="Pfam" id="PF17762">
    <property type="entry name" value="HTH_ParB"/>
    <property type="match status" value="1"/>
</dbReference>
<dbReference type="PROSITE" id="PS50943">
    <property type="entry name" value="HTH_CROC1"/>
    <property type="match status" value="1"/>
</dbReference>
<dbReference type="NCBIfam" id="TIGR00180">
    <property type="entry name" value="parB_part"/>
    <property type="match status" value="1"/>
</dbReference>
<dbReference type="EMBL" id="JACOPQ010000004">
    <property type="protein sequence ID" value="MBC5736563.1"/>
    <property type="molecule type" value="Genomic_DNA"/>
</dbReference>
<protein>
    <submittedName>
        <fullName evidence="6">ParB/RepB/Spo0J family partition protein</fullName>
    </submittedName>
</protein>
<evidence type="ECO:0000259" key="5">
    <source>
        <dbReference type="PROSITE" id="PS50943"/>
    </source>
</evidence>
<keyword evidence="3" id="KW-0159">Chromosome partition</keyword>
<sequence length="303" mass="32928">MAANKDRGLGKGLGALLGDAALQTQEGGSVLLPISQVEPGLKQPRKRFDESALNDLADSIRTHGLIQPLTVRRLASGYYQIIAGERRWRASKLAGLSEIPAVVVEADDRKVMELGLIENLQREDLNPVEEANGFKVLMEEYGLTQEEVAQRVGKSRSAVANALRLLALPDAVHLLLEEGRLSAGHARAILSVSRKDQQKRLAQIVIDEDLSVRQTEAAAKRLNHLAEEADTLGGPSPKPEDPNKIYREAAAKDLTSRFGRKVSIVHGAKKGKVELEYYDDEDLTALLELLEQAPAAGKGGTAR</sequence>
<dbReference type="CDD" id="cd00093">
    <property type="entry name" value="HTH_XRE"/>
    <property type="match status" value="1"/>
</dbReference>
<dbReference type="Gene3D" id="3.90.1530.30">
    <property type="match status" value="1"/>
</dbReference>
<gene>
    <name evidence="6" type="ORF">H8S62_06020</name>
</gene>
<dbReference type="GO" id="GO:0005694">
    <property type="term" value="C:chromosome"/>
    <property type="evidence" value="ECO:0007669"/>
    <property type="project" value="TreeGrafter"/>
</dbReference>
<comment type="similarity">
    <text evidence="2">Belongs to the ParB family.</text>
</comment>
<feature type="domain" description="HTH cro/C1-type" evidence="5">
    <location>
        <begin position="134"/>
        <end position="161"/>
    </location>
</feature>
<dbReference type="RefSeq" id="WP_155150569.1">
    <property type="nucleotide sequence ID" value="NZ_JACOPQ010000004.1"/>
</dbReference>
<dbReference type="SMART" id="SM00470">
    <property type="entry name" value="ParB"/>
    <property type="match status" value="1"/>
</dbReference>
<accession>A0A8J6MGC0</accession>